<dbReference type="GO" id="GO:0016787">
    <property type="term" value="F:hydrolase activity"/>
    <property type="evidence" value="ECO:0007669"/>
    <property type="project" value="UniProtKB-KW"/>
</dbReference>
<dbReference type="InterPro" id="IPR041492">
    <property type="entry name" value="HAD_2"/>
</dbReference>
<gene>
    <name evidence="1" type="ORF">ACFP1C_08875</name>
</gene>
<proteinExistence type="predicted"/>
<dbReference type="PRINTS" id="PR00413">
    <property type="entry name" value="HADHALOGNASE"/>
</dbReference>
<dbReference type="PANTHER" id="PTHR43434">
    <property type="entry name" value="PHOSPHOGLYCOLATE PHOSPHATASE"/>
    <property type="match status" value="1"/>
</dbReference>
<sequence>MTIKNFIFDIDGTLLDTEAMYIKALQEVLHERGMNRPYAELAKTFGIPSRDAVIRLGIKDIDGVLAEWTPKTEEKPYQDTVAVYAGVKDALGKLKDAGANLAVMTSKRQFEFDRDVVGHGLAPYFSQAIVAEDIAHGKPAPDGILLAMKRLHAAPETTIYVGDTVYDADASKAAHVTFGFAGWNGKRPTDFTADVSFMTPQAMLNLLKA</sequence>
<accession>A0ABW1THA6</accession>
<name>A0ABW1THA6_9LACO</name>
<dbReference type="Proteomes" id="UP001596283">
    <property type="component" value="Unassembled WGS sequence"/>
</dbReference>
<dbReference type="InterPro" id="IPR050155">
    <property type="entry name" value="HAD-like_hydrolase_sf"/>
</dbReference>
<dbReference type="PANTHER" id="PTHR43434:SF26">
    <property type="entry name" value="PYROPHOSPHATASE PPAX"/>
    <property type="match status" value="1"/>
</dbReference>
<protein>
    <submittedName>
        <fullName evidence="1">HAD family hydrolase</fullName>
    </submittedName>
</protein>
<keyword evidence="1" id="KW-0378">Hydrolase</keyword>
<dbReference type="SFLD" id="SFLDS00003">
    <property type="entry name" value="Haloacid_Dehalogenase"/>
    <property type="match status" value="1"/>
</dbReference>
<dbReference type="InterPro" id="IPR023198">
    <property type="entry name" value="PGP-like_dom2"/>
</dbReference>
<dbReference type="SUPFAM" id="SSF56784">
    <property type="entry name" value="HAD-like"/>
    <property type="match status" value="1"/>
</dbReference>
<dbReference type="InterPro" id="IPR023214">
    <property type="entry name" value="HAD_sf"/>
</dbReference>
<dbReference type="SFLD" id="SFLDG01129">
    <property type="entry name" value="C1.5:_HAD__Beta-PGM__Phosphata"/>
    <property type="match status" value="1"/>
</dbReference>
<reference evidence="2" key="1">
    <citation type="journal article" date="2019" name="Int. J. Syst. Evol. Microbiol.">
        <title>The Global Catalogue of Microorganisms (GCM) 10K type strain sequencing project: providing services to taxonomists for standard genome sequencing and annotation.</title>
        <authorList>
            <consortium name="The Broad Institute Genomics Platform"/>
            <consortium name="The Broad Institute Genome Sequencing Center for Infectious Disease"/>
            <person name="Wu L."/>
            <person name="Ma J."/>
        </authorList>
    </citation>
    <scope>NUCLEOTIDE SEQUENCE [LARGE SCALE GENOMIC DNA]</scope>
    <source>
        <strain evidence="2">CCM 8908</strain>
    </source>
</reference>
<evidence type="ECO:0000313" key="1">
    <source>
        <dbReference type="EMBL" id="MFC6261050.1"/>
    </source>
</evidence>
<dbReference type="RefSeq" id="WP_225421893.1">
    <property type="nucleotide sequence ID" value="NZ_JBHSSI010000052.1"/>
</dbReference>
<keyword evidence="2" id="KW-1185">Reference proteome</keyword>
<dbReference type="NCBIfam" id="TIGR01549">
    <property type="entry name" value="HAD-SF-IA-v1"/>
    <property type="match status" value="1"/>
</dbReference>
<evidence type="ECO:0000313" key="2">
    <source>
        <dbReference type="Proteomes" id="UP001596283"/>
    </source>
</evidence>
<dbReference type="Pfam" id="PF13419">
    <property type="entry name" value="HAD_2"/>
    <property type="match status" value="1"/>
</dbReference>
<dbReference type="Gene3D" id="1.10.150.240">
    <property type="entry name" value="Putative phosphatase, domain 2"/>
    <property type="match status" value="1"/>
</dbReference>
<dbReference type="Gene3D" id="3.40.50.1000">
    <property type="entry name" value="HAD superfamily/HAD-like"/>
    <property type="match status" value="1"/>
</dbReference>
<dbReference type="InterPro" id="IPR036412">
    <property type="entry name" value="HAD-like_sf"/>
</dbReference>
<organism evidence="1 2">
    <name type="scientific">Levilactobacillus fujinensis</name>
    <dbReference type="NCBI Taxonomy" id="2486024"/>
    <lineage>
        <taxon>Bacteria</taxon>
        <taxon>Bacillati</taxon>
        <taxon>Bacillota</taxon>
        <taxon>Bacilli</taxon>
        <taxon>Lactobacillales</taxon>
        <taxon>Lactobacillaceae</taxon>
        <taxon>Levilactobacillus</taxon>
    </lineage>
</organism>
<comment type="caution">
    <text evidence="1">The sequence shown here is derived from an EMBL/GenBank/DDBJ whole genome shotgun (WGS) entry which is preliminary data.</text>
</comment>
<dbReference type="EMBL" id="JBHSSI010000052">
    <property type="protein sequence ID" value="MFC6261050.1"/>
    <property type="molecule type" value="Genomic_DNA"/>
</dbReference>
<dbReference type="InterPro" id="IPR006439">
    <property type="entry name" value="HAD-SF_hydro_IA"/>
</dbReference>